<evidence type="ECO:0000313" key="10">
    <source>
        <dbReference type="Proteomes" id="UP001344447"/>
    </source>
</evidence>
<dbReference type="InterPro" id="IPR004179">
    <property type="entry name" value="Sec63-dom"/>
</dbReference>
<evidence type="ECO:0000256" key="6">
    <source>
        <dbReference type="SAM" id="MobiDB-lite"/>
    </source>
</evidence>
<dbReference type="InterPro" id="IPR036388">
    <property type="entry name" value="WH-like_DNA-bd_sf"/>
</dbReference>
<evidence type="ECO:0000313" key="9">
    <source>
        <dbReference type="EMBL" id="KAK5579663.1"/>
    </source>
</evidence>
<dbReference type="FunFam" id="2.60.40.150:FF:000004">
    <property type="entry name" value="RNA helicase, activating signal cointegrator 1"/>
    <property type="match status" value="1"/>
</dbReference>
<evidence type="ECO:0000256" key="5">
    <source>
        <dbReference type="ARBA" id="ARBA00023054"/>
    </source>
</evidence>
<dbReference type="GO" id="GO:0003676">
    <property type="term" value="F:nucleic acid binding"/>
    <property type="evidence" value="ECO:0007669"/>
    <property type="project" value="InterPro"/>
</dbReference>
<evidence type="ECO:0000259" key="8">
    <source>
        <dbReference type="PROSITE" id="PS51194"/>
    </source>
</evidence>
<dbReference type="SUPFAM" id="SSF46785">
    <property type="entry name" value="Winged helix' DNA-binding domain"/>
    <property type="match status" value="2"/>
</dbReference>
<keyword evidence="1" id="KW-0547">Nucleotide-binding</keyword>
<organism evidence="9 10">
    <name type="scientific">Dictyostelium firmibasis</name>
    <dbReference type="NCBI Taxonomy" id="79012"/>
    <lineage>
        <taxon>Eukaryota</taxon>
        <taxon>Amoebozoa</taxon>
        <taxon>Evosea</taxon>
        <taxon>Eumycetozoa</taxon>
        <taxon>Dictyostelia</taxon>
        <taxon>Dictyosteliales</taxon>
        <taxon>Dictyosteliaceae</taxon>
        <taxon>Dictyostelium</taxon>
    </lineage>
</organism>
<dbReference type="Gene3D" id="3.40.50.300">
    <property type="entry name" value="P-loop containing nucleotide triphosphate hydrolases"/>
    <property type="match status" value="4"/>
</dbReference>
<dbReference type="Pfam" id="PF23445">
    <property type="entry name" value="WHD_SNRNP200"/>
    <property type="match status" value="2"/>
</dbReference>
<dbReference type="GO" id="GO:0016787">
    <property type="term" value="F:hydrolase activity"/>
    <property type="evidence" value="ECO:0007669"/>
    <property type="project" value="UniProtKB-KW"/>
</dbReference>
<feature type="compositionally biased region" description="Low complexity" evidence="6">
    <location>
        <begin position="2045"/>
        <end position="2054"/>
    </location>
</feature>
<feature type="domain" description="Helicase ATP-binding" evidence="7">
    <location>
        <begin position="1332"/>
        <end position="1507"/>
    </location>
</feature>
<dbReference type="PROSITE" id="PS51194">
    <property type="entry name" value="HELICASE_CTER"/>
    <property type="match status" value="2"/>
</dbReference>
<dbReference type="InterPro" id="IPR050474">
    <property type="entry name" value="Hel308_SKI2-like"/>
</dbReference>
<dbReference type="PANTHER" id="PTHR47961">
    <property type="entry name" value="DNA POLYMERASE THETA, PUTATIVE (AFU_ORTHOLOGUE AFUA_1G05260)-RELATED"/>
    <property type="match status" value="1"/>
</dbReference>
<sequence>MGIFDNQNKFEPTISNTLRSLTNGINQTFDEQVVARNKEIMKKRNEKKKEKDRIIEKGQLTWSYFSDSKQNKDKEKENRQIFNKFKEIVLEMIGDDEIPSDEIASAVYETFMIVANPHKDKPSKCESLRQIFHSLFKVAMFNKLNEQVSLLLQIKNPFESDSKASNESIQTIDSFESMEWQLPSNYQLHFEDKDEMSIFDEINHFINTKINNNIDEQKEKEKSELVNTPLSDMVLIHQPGQIKKSKKLKKLAVASSESNNNNTTESSPYTIEWLREECSVISIGLGISSEEIYNSIMLFLKNKKETIEEDMTNLLGFDHLELVADIIKYRDSILGSCVSGYRASNHSGPLNHFTIQTKDEKNFDKQLKKDDKKRYKNEQQYQQQDDQQIKFIDHSQQQFEQPTIYNQKEFTGGDITVDLPYGGKIALPKGTVRTEKTTHTEVMVPYSLAKPFADNEKLVEIEESIAEISRAAFGSIKKLNRIQSRVFESAYKSNENILISAPTGAGKTNIALLTILHEIESNINPYGYLDKDSFKIIYIAPLKALASEMVEKFSSSLKYLGVVSKELTGDMQLTQKELKETQIIVTTPEKWDVITRKSSDVALTKLVRLIIIDEIHLLHEERGPVLECIVARTLRQVETTQEMIRIVGLSATLPNYKDVARFIRAPPSGTHFFDSSYRPVPLTQNFIGVKDDKGIMAMKNNMNQLCYERLEKSLKEGHQVMIFVHSRKDTVKTAEIMNDFAKEKHFRFSSDEPSFGAKKEFEKVKSKEIRSLFQHGISVHHAGLLRSDRNVVEKYFANGTIKVLVCTATLAWGVNLPAHTVIIKGTQVYNAKNGGFMDLGISDVMQIFGRAGRPQFDTSGEGFLLTSKDRLDHYLSLMSSSMPIESKFITNLEDHLNAEIVLGTVSNVNEAVNWLSYTYLFIRMLQNPLAYGIANSQRSKDPQLEEFKREIIIRSAKKLEQCKMTRFDEQSETLGMTELGRIASHYYIKHPSIETFNEMLNDQLGQDQILNILSNSSEFENITLREEESSELDKLSENQCYYELTVLDSHSKVKCLLQAFFSRANIDGFSLVSDSNYTVQNSSRILRGLFEICLKKGWCTVSKTILDLCKMVDHQLWHFESPLRQAKVLSLDTIRKIEERDWTPERICDMEIGELSFVLGNQLIAKTTRKIAQQFPKLDFEIQVQPITANIIRINMTLIPMFSWNDKMHGDSQPFWIWVQDNESQYIFHSEYFMLTKKIYNQTDPITLTCIIPLPNPMPSQFFLHYISDRFLGSEGIREISFRHLVLPQQDRVVNTELLDLQPLPKEALKNKSFESLFKFSHFNPIQTQVFHTLYYTNNNVLLGSPTGSGKTICAELAMFKVFRDEPHMKIVYIAPLKALVRERMNDWKVKFQEKLGKKLVELTGDYTPNMIALQNADIVTTTPEKWDGISRNWKNRSYVTSVSLLIIDEIHLIGELRGPILEVIVSRMKLISKQTGVNIRVVGLSTAMANAIDLSEWMGIDRVGLFNFRPSCRPVPIEVHIQGFQGKNYCPRMQTMNKPSFAAISTYSPKKPVLIFVSSRRQTRLTALDLISYLVVDNDPLQWIQKGYDIEPILDRIKDQHLRHTLSFGIGMHHAGLNDGDRTIVETLFGENKIQILISTSTLAWGVNLPAHLVIIKGTEYFDGKTKRYVDFPLTDVLQMIGRAGRPQFDKEGKAMVMVHEPKKQFYKKFLYDPFPVESHLKDFLHDHLNAEIVSGTIQSKQGAINYLVNTFFFRRLVVSPSYYGLEDNSVEAVNQYLSDLLDSTLADLEQSSCIEINEYDEIIPMSMGKIASFYYLNYKTVQNFSDNIKRDSDIKTLLRVLSDAAEYSEFPVRHNEEILNEELNENLPIKIGNYEDSHTKVHLLLQAHFQRCPLPITDFITDTKSALDQGIRILQAMIDVAFEYGYFATAIQVIKLLQMLVQGRWDYDSSLMILPHITKDFADFLCSNLILPNGEQISNLADILKIPKDKIHSSLSNIGLSDSQIKETINVIDHLPKIKIEHFINSNSNNDNDDENKNKKKNNSNNNNSSKSTVYSGQEFNIKIKVTRENKKFSSGHAFAPLYSKDKDEGWIMVLTNEKEQMIGFKRVPQMISNSVTANFKIPNAPYQSSTNYNIKLYSDTYMGLDYFYTLQIPIVNKKQIRNDDDNSETIILLEAAGEMKK</sequence>
<dbReference type="GO" id="GO:0004386">
    <property type="term" value="F:helicase activity"/>
    <property type="evidence" value="ECO:0007669"/>
    <property type="project" value="UniProtKB-KW"/>
</dbReference>
<dbReference type="CDD" id="cd18795">
    <property type="entry name" value="SF2_C_Ski2"/>
    <property type="match status" value="2"/>
</dbReference>
<dbReference type="FunFam" id="1.10.10.10:FF:000024">
    <property type="entry name" value="U5 small nuclear ribonucleoprotein helicase"/>
    <property type="match status" value="1"/>
</dbReference>
<dbReference type="SMART" id="SM00487">
    <property type="entry name" value="DEXDc"/>
    <property type="match status" value="2"/>
</dbReference>
<dbReference type="InterPro" id="IPR001650">
    <property type="entry name" value="Helicase_C-like"/>
</dbReference>
<dbReference type="CDD" id="cd18020">
    <property type="entry name" value="DEXHc_ASCC3_1"/>
    <property type="match status" value="1"/>
</dbReference>
<dbReference type="PROSITE" id="PS51192">
    <property type="entry name" value="HELICASE_ATP_BIND_1"/>
    <property type="match status" value="2"/>
</dbReference>
<evidence type="ECO:0000256" key="4">
    <source>
        <dbReference type="ARBA" id="ARBA00022840"/>
    </source>
</evidence>
<dbReference type="FunFam" id="3.40.50.300:FF:000102">
    <property type="entry name" value="RNA helicase, activating signal cointegrator 1"/>
    <property type="match status" value="1"/>
</dbReference>
<dbReference type="InterPro" id="IPR011545">
    <property type="entry name" value="DEAD/DEAH_box_helicase_dom"/>
</dbReference>
<dbReference type="InterPro" id="IPR014001">
    <property type="entry name" value="Helicase_ATP-bd"/>
</dbReference>
<feature type="domain" description="Helicase ATP-binding" evidence="7">
    <location>
        <begin position="488"/>
        <end position="671"/>
    </location>
</feature>
<dbReference type="PANTHER" id="PTHR47961:SF13">
    <property type="entry name" value="ACTIVATING SIGNAL COINTEGRATOR 1 COMPLEX SUBUNIT 3"/>
    <property type="match status" value="1"/>
</dbReference>
<dbReference type="SMART" id="SM00973">
    <property type="entry name" value="Sec63"/>
    <property type="match status" value="2"/>
</dbReference>
<protein>
    <recommendedName>
        <fullName evidence="11">Activating signal cointegrator 1 complex subunit 3</fullName>
    </recommendedName>
</protein>
<dbReference type="Pfam" id="PF02889">
    <property type="entry name" value="Sec63"/>
    <property type="match status" value="2"/>
</dbReference>
<feature type="region of interest" description="Disordered" evidence="6">
    <location>
        <begin position="2026"/>
        <end position="2055"/>
    </location>
</feature>
<dbReference type="FunFam" id="1.10.3380.10:FF:000001">
    <property type="entry name" value="U5 small nuclear ribonucleoprotein helicase"/>
    <property type="match status" value="1"/>
</dbReference>
<dbReference type="Proteomes" id="UP001344447">
    <property type="component" value="Unassembled WGS sequence"/>
</dbReference>
<dbReference type="InterPro" id="IPR027417">
    <property type="entry name" value="P-loop_NTPase"/>
</dbReference>
<dbReference type="InterPro" id="IPR057842">
    <property type="entry name" value="WH_MER3"/>
</dbReference>
<evidence type="ECO:0000256" key="2">
    <source>
        <dbReference type="ARBA" id="ARBA00022801"/>
    </source>
</evidence>
<dbReference type="SUPFAM" id="SSF52540">
    <property type="entry name" value="P-loop containing nucleoside triphosphate hydrolases"/>
    <property type="match status" value="3"/>
</dbReference>
<keyword evidence="3" id="KW-0347">Helicase</keyword>
<dbReference type="SMART" id="SM00490">
    <property type="entry name" value="HELICc"/>
    <property type="match status" value="2"/>
</dbReference>
<dbReference type="FunFam" id="1.10.3380.10:FF:000002">
    <property type="entry name" value="Activating signal cointegrator 1 complex subunit 3"/>
    <property type="match status" value="1"/>
</dbReference>
<dbReference type="FunFam" id="3.40.50.300:FF:000198">
    <property type="entry name" value="Activating signal cointegrator 1 complex subunit"/>
    <property type="match status" value="1"/>
</dbReference>
<dbReference type="Pfam" id="PF00271">
    <property type="entry name" value="Helicase_C"/>
    <property type="match status" value="2"/>
</dbReference>
<comment type="caution">
    <text evidence="9">The sequence shown here is derived from an EMBL/GenBank/DDBJ whole genome shotgun (WGS) entry which is preliminary data.</text>
</comment>
<dbReference type="SMART" id="SM00382">
    <property type="entry name" value="AAA"/>
    <property type="match status" value="2"/>
</dbReference>
<dbReference type="SUPFAM" id="SSF158702">
    <property type="entry name" value="Sec63 N-terminal domain-like"/>
    <property type="match status" value="2"/>
</dbReference>
<dbReference type="InterPro" id="IPR036390">
    <property type="entry name" value="WH_DNA-bd_sf"/>
</dbReference>
<dbReference type="GO" id="GO:0005524">
    <property type="term" value="F:ATP binding"/>
    <property type="evidence" value="ECO:0007669"/>
    <property type="project" value="UniProtKB-KW"/>
</dbReference>
<dbReference type="FunFam" id="3.40.50.300:FF:000062">
    <property type="entry name" value="U5 small nuclear ribonucleoprotein helicase"/>
    <property type="match status" value="1"/>
</dbReference>
<dbReference type="Gene3D" id="1.10.10.10">
    <property type="entry name" value="Winged helix-like DNA-binding domain superfamily/Winged helix DNA-binding domain"/>
    <property type="match status" value="2"/>
</dbReference>
<dbReference type="FunFam" id="3.40.50.300:FF:000231">
    <property type="entry name" value="Activating signal cointegrator 1 complex subunit 3"/>
    <property type="match status" value="1"/>
</dbReference>
<keyword evidence="4" id="KW-0067">ATP-binding</keyword>
<dbReference type="InterPro" id="IPR014756">
    <property type="entry name" value="Ig_E-set"/>
</dbReference>
<evidence type="ECO:0000259" key="7">
    <source>
        <dbReference type="PROSITE" id="PS51192"/>
    </source>
</evidence>
<dbReference type="PIRSF" id="PIRSF039073">
    <property type="entry name" value="BRR2"/>
    <property type="match status" value="1"/>
</dbReference>
<evidence type="ECO:0000256" key="3">
    <source>
        <dbReference type="ARBA" id="ARBA00022806"/>
    </source>
</evidence>
<name>A0AAN7UE51_9MYCE</name>
<keyword evidence="5" id="KW-0175">Coiled coil</keyword>
<dbReference type="Pfam" id="PF00270">
    <property type="entry name" value="DEAD"/>
    <property type="match status" value="2"/>
</dbReference>
<evidence type="ECO:0008006" key="11">
    <source>
        <dbReference type="Google" id="ProtNLM"/>
    </source>
</evidence>
<dbReference type="InterPro" id="IPR035892">
    <property type="entry name" value="C2_domain_sf"/>
</dbReference>
<dbReference type="GO" id="GO:0032991">
    <property type="term" value="C:protein-containing complex"/>
    <property type="evidence" value="ECO:0007669"/>
    <property type="project" value="UniProtKB-ARBA"/>
</dbReference>
<reference evidence="9 10" key="1">
    <citation type="submission" date="2023-11" db="EMBL/GenBank/DDBJ databases">
        <title>Dfirmibasis_genome.</title>
        <authorList>
            <person name="Edelbroek B."/>
            <person name="Kjellin J."/>
            <person name="Jerlstrom-Hultqvist J."/>
            <person name="Soderbom F."/>
        </authorList>
    </citation>
    <scope>NUCLEOTIDE SEQUENCE [LARGE SCALE GENOMIC DNA]</scope>
    <source>
        <strain evidence="9 10">TNS-C-14</strain>
    </source>
</reference>
<dbReference type="InterPro" id="IPR003593">
    <property type="entry name" value="AAA+_ATPase"/>
</dbReference>
<evidence type="ECO:0000256" key="1">
    <source>
        <dbReference type="ARBA" id="ARBA00022741"/>
    </source>
</evidence>
<dbReference type="Gene3D" id="2.60.40.150">
    <property type="entry name" value="C2 domain"/>
    <property type="match status" value="2"/>
</dbReference>
<feature type="domain" description="Helicase C-terminal" evidence="8">
    <location>
        <begin position="1544"/>
        <end position="1746"/>
    </location>
</feature>
<keyword evidence="2" id="KW-0378">Hydrolase</keyword>
<dbReference type="Gene3D" id="1.10.3380.10">
    <property type="entry name" value="Sec63 N-terminal domain-like domain"/>
    <property type="match status" value="2"/>
</dbReference>
<proteinExistence type="predicted"/>
<gene>
    <name evidence="9" type="ORF">RB653_009348</name>
</gene>
<accession>A0AAN7UE51</accession>
<dbReference type="FunFam" id="1.10.10.10:FF:000012">
    <property type="entry name" value="U5 small nuclear ribonucleoprotein helicase"/>
    <property type="match status" value="1"/>
</dbReference>
<keyword evidence="10" id="KW-1185">Reference proteome</keyword>
<dbReference type="EMBL" id="JAVFKY010000003">
    <property type="protein sequence ID" value="KAK5579663.1"/>
    <property type="molecule type" value="Genomic_DNA"/>
</dbReference>
<feature type="domain" description="Helicase C-terminal" evidence="8">
    <location>
        <begin position="701"/>
        <end position="916"/>
    </location>
</feature>
<dbReference type="CDD" id="cd18022">
    <property type="entry name" value="DEXHc_ASCC3_2"/>
    <property type="match status" value="1"/>
</dbReference>
<dbReference type="SUPFAM" id="SSF81296">
    <property type="entry name" value="E set domains"/>
    <property type="match status" value="1"/>
</dbReference>
<dbReference type="FunFam" id="2.60.40.150:FF:000579">
    <property type="entry name" value="Activating signal cointegrator 1 complex subunit 3"/>
    <property type="match status" value="1"/>
</dbReference>